<accession>A0AB39RQV9</accession>
<dbReference type="RefSeq" id="WP_369250155.1">
    <property type="nucleotide sequence ID" value="NZ_CP163443.1"/>
</dbReference>
<dbReference type="EMBL" id="CP163443">
    <property type="protein sequence ID" value="XDQ57086.1"/>
    <property type="molecule type" value="Genomic_DNA"/>
</dbReference>
<sequence>MSVMTSRHMDLLPSELTKDGDSTEAVRALAPAVAAFPVADPARAADSDRGE</sequence>
<dbReference type="AlphaFoldDB" id="A0AB39RQV9"/>
<evidence type="ECO:0008006" key="3">
    <source>
        <dbReference type="Google" id="ProtNLM"/>
    </source>
</evidence>
<evidence type="ECO:0000256" key="1">
    <source>
        <dbReference type="SAM" id="MobiDB-lite"/>
    </source>
</evidence>
<proteinExistence type="predicted"/>
<organism evidence="2">
    <name type="scientific">Streptomyces sp. R41</name>
    <dbReference type="NCBI Taxonomy" id="3238632"/>
    <lineage>
        <taxon>Bacteria</taxon>
        <taxon>Bacillati</taxon>
        <taxon>Actinomycetota</taxon>
        <taxon>Actinomycetes</taxon>
        <taxon>Kitasatosporales</taxon>
        <taxon>Streptomycetaceae</taxon>
        <taxon>Streptomyces</taxon>
    </lineage>
</organism>
<name>A0AB39RQV9_9ACTN</name>
<protein>
    <recommendedName>
        <fullName evidence="3">FXSXX-COOH protein</fullName>
    </recommendedName>
</protein>
<reference evidence="2" key="1">
    <citation type="submission" date="2024-07" db="EMBL/GenBank/DDBJ databases">
        <authorList>
            <person name="Yu S.T."/>
        </authorList>
    </citation>
    <scope>NUCLEOTIDE SEQUENCE</scope>
    <source>
        <strain evidence="2">R41</strain>
    </source>
</reference>
<gene>
    <name evidence="2" type="ORF">AB5J53_38090</name>
</gene>
<feature type="region of interest" description="Disordered" evidence="1">
    <location>
        <begin position="1"/>
        <end position="22"/>
    </location>
</feature>
<evidence type="ECO:0000313" key="2">
    <source>
        <dbReference type="EMBL" id="XDQ57086.1"/>
    </source>
</evidence>